<reference evidence="4 5" key="1">
    <citation type="submission" date="2015-02" db="EMBL/GenBank/DDBJ databases">
        <title>Evolution of amylase-binding proteins of oral streptococcal species.</title>
        <authorList>
            <person name="Haase E.M."/>
        </authorList>
    </citation>
    <scope>NUCLEOTIDE SEQUENCE [LARGE SCALE GENOMIC DNA]</scope>
    <source>
        <strain evidence="4 5">SK145</strain>
    </source>
</reference>
<dbReference type="PANTHER" id="PTHR30373:SF2">
    <property type="entry name" value="UPF0603 PROTEIN YGCG"/>
    <property type="match status" value="1"/>
</dbReference>
<dbReference type="Gene3D" id="3.10.310.50">
    <property type="match status" value="1"/>
</dbReference>
<keyword evidence="2" id="KW-0812">Transmembrane</keyword>
<keyword evidence="2" id="KW-1133">Transmembrane helix</keyword>
<evidence type="ECO:0000259" key="3">
    <source>
        <dbReference type="Pfam" id="PF04536"/>
    </source>
</evidence>
<proteinExistence type="predicted"/>
<comment type="caution">
    <text evidence="4">The sequence shown here is derived from an EMBL/GenBank/DDBJ whole genome shotgun (WGS) entry which is preliminary data.</text>
</comment>
<feature type="domain" description="TPM" evidence="3">
    <location>
        <begin position="39"/>
        <end position="155"/>
    </location>
</feature>
<sequence length="303" mass="33946">MMKKIVLILMSFFTILLFFIGPTHADLVIPDRPSNGIYDPNHYLSEVVSDKLIELNGKSDTQIGIYIVESLNGESLEKSANTIARSWKIGYSDSNKGALLLIAIKDRKFRIETSNNLATILTDTKAREILDASRDKMRAKDYDGAVIDIIQNISNQDYDLADAPVVERNYFYEVPKAIWELVVEILDHFGVIFMISFVVLFLTEGRVSGRKRRSNKFYYGKDKLYPDDKDFINDGSWSQKALTAYHIKNSDEYHNESSSDSSSPWSSDDWSSDDWSGGGFDAGGSSSDWSGGGFDAGGSSSDW</sequence>
<accession>A0A081QGF3</accession>
<dbReference type="PANTHER" id="PTHR30373">
    <property type="entry name" value="UPF0603 PROTEIN YGCG"/>
    <property type="match status" value="1"/>
</dbReference>
<evidence type="ECO:0000256" key="1">
    <source>
        <dbReference type="SAM" id="MobiDB-lite"/>
    </source>
</evidence>
<feature type="region of interest" description="Disordered" evidence="1">
    <location>
        <begin position="252"/>
        <end position="303"/>
    </location>
</feature>
<evidence type="ECO:0000313" key="4">
    <source>
        <dbReference type="EMBL" id="KJQ71894.1"/>
    </source>
</evidence>
<evidence type="ECO:0000313" key="5">
    <source>
        <dbReference type="Proteomes" id="UP000033590"/>
    </source>
</evidence>
<dbReference type="EMBL" id="JYGS01000007">
    <property type="protein sequence ID" value="KJQ71894.1"/>
    <property type="molecule type" value="Genomic_DNA"/>
</dbReference>
<evidence type="ECO:0000256" key="2">
    <source>
        <dbReference type="SAM" id="Phobius"/>
    </source>
</evidence>
<feature type="compositionally biased region" description="Low complexity" evidence="1">
    <location>
        <begin position="258"/>
        <end position="275"/>
    </location>
</feature>
<dbReference type="Proteomes" id="UP000033590">
    <property type="component" value="Unassembled WGS sequence"/>
</dbReference>
<dbReference type="Pfam" id="PF04536">
    <property type="entry name" value="TPM_phosphatase"/>
    <property type="match status" value="1"/>
</dbReference>
<gene>
    <name evidence="4" type="ORF">TZ93_01686</name>
</gene>
<dbReference type="AlphaFoldDB" id="A0A081QGF3"/>
<dbReference type="RefSeq" id="WP_078352043.1">
    <property type="nucleotide sequence ID" value="NZ_CP028415.1"/>
</dbReference>
<dbReference type="PATRIC" id="fig|28037.215.peg.1656"/>
<dbReference type="InterPro" id="IPR007621">
    <property type="entry name" value="TPM_dom"/>
</dbReference>
<organism evidence="4 5">
    <name type="scientific">Streptococcus mitis</name>
    <dbReference type="NCBI Taxonomy" id="28037"/>
    <lineage>
        <taxon>Bacteria</taxon>
        <taxon>Bacillati</taxon>
        <taxon>Bacillota</taxon>
        <taxon>Bacilli</taxon>
        <taxon>Lactobacillales</taxon>
        <taxon>Streptococcaceae</taxon>
        <taxon>Streptococcus</taxon>
        <taxon>Streptococcus mitis group</taxon>
    </lineage>
</organism>
<protein>
    <recommendedName>
        <fullName evidence="3">TPM domain-containing protein</fullName>
    </recommendedName>
</protein>
<name>A0A081QGF3_STRMT</name>
<feature type="transmembrane region" description="Helical" evidence="2">
    <location>
        <begin position="185"/>
        <end position="203"/>
    </location>
</feature>
<keyword evidence="2" id="KW-0472">Membrane</keyword>